<accession>D8LTY3</accession>
<dbReference type="EMBL" id="FN649138">
    <property type="protein sequence ID" value="CBN75373.1"/>
    <property type="molecule type" value="Genomic_DNA"/>
</dbReference>
<dbReference type="InterPro" id="IPR029067">
    <property type="entry name" value="CDC48_domain_2-like_sf"/>
</dbReference>
<dbReference type="GO" id="GO:0035494">
    <property type="term" value="P:SNARE complex disassembly"/>
    <property type="evidence" value="ECO:0007669"/>
    <property type="project" value="InterPro"/>
</dbReference>
<dbReference type="CDD" id="cd00009">
    <property type="entry name" value="AAA"/>
    <property type="match status" value="1"/>
</dbReference>
<keyword evidence="6" id="KW-0931">ER-Golgi transport</keyword>
<dbReference type="STRING" id="2880.D8LTY3"/>
<proteinExistence type="inferred from homology"/>
<keyword evidence="3 6" id="KW-0547">Nucleotide-binding</keyword>
<feature type="domain" description="AAA+ ATPase" evidence="7">
    <location>
        <begin position="538"/>
        <end position="674"/>
    </location>
</feature>
<name>D8LTY3_ECTSI</name>
<dbReference type="PANTHER" id="PTHR23078">
    <property type="entry name" value="VESICULAR-FUSION PROTEIN NSF"/>
    <property type="match status" value="1"/>
</dbReference>
<sequence length="749" mass="82065">MADLSLSLAVDSTPANNLTFGNKVFLSSGDFEVLWNNSPTGNTDRHSHNSKDTLVSVGDWVFTARIGLNRMQRRTANLALNTVIPVYPFPEKVGNITMVAINLMADLMVKGKGKPKQVDTSKLSDAFKVNFSHQVFTPNQVLAMTFEGSKLEIVVQSVEVATIDGREGQGFTSTHQNTHGMLNNQTDIGWTKPPGSMVNLEGQTGPGGQNIIFRADFDFAKLGIGGLGKEFSQIFRRAFASRIFNSAVVREMGISHVRGMLLYGPPGCGKTLIARQIGKVLNAREPKIVNGPEVLDKFVGGSEEKIRALFADAEKEQADQGEASMLHIVIFDEIDAICKTRGTVRDGTGVSDSVVNQLLSKIDGVDSLNNVLIIGMTNRKDMIDDALLRPGRLEVHVEIGLPDEAGRLQILQIHTRGMKERGRLDKETADNMEELSRLTKNFSGAEIEGLVKSAASYAFEREVDVKNLDQAPDPNNLVVRWKDFQSALCEVHPKFGADSQELETLYANGIVPYSQEFDEVQVTLGRLIEQTRLSERTPIMSVLLQGEAFSGKTALMAHAAVTSGFPFIRKIAADELIGMGEVSKAGYISRVFLDSYKSPLSIILIDDLERVIDFVRTGPRFSNTVLQTLLVLLKKPPPQGHRLLVMATTAVPYLLEELMLVQAFMVSLHVPQLQGGGSVKTVLRKLVPMSQADMDNIAAVITNPIGIKQLLMVTEMARTDEETVSCERFLECLHTSGYSVDSYAAAPQS</sequence>
<dbReference type="FunFam" id="3.40.50.300:FF:000166">
    <property type="entry name" value="vesicle-fusing ATPase isoform X1"/>
    <property type="match status" value="1"/>
</dbReference>
<dbReference type="InterPro" id="IPR003960">
    <property type="entry name" value="ATPase_AAA_CS"/>
</dbReference>
<dbReference type="InterPro" id="IPR027417">
    <property type="entry name" value="P-loop_NTPase"/>
</dbReference>
<dbReference type="InParanoid" id="D8LTY3"/>
<evidence type="ECO:0000256" key="3">
    <source>
        <dbReference type="ARBA" id="ARBA00022741"/>
    </source>
</evidence>
<comment type="similarity">
    <text evidence="1 6">Belongs to the AAA ATPase family.</text>
</comment>
<evidence type="ECO:0000256" key="5">
    <source>
        <dbReference type="ARBA" id="ARBA00022927"/>
    </source>
</evidence>
<dbReference type="InterPro" id="IPR041569">
    <property type="entry name" value="AAA_lid_3"/>
</dbReference>
<keyword evidence="2 6" id="KW-0813">Transport</keyword>
<dbReference type="GO" id="GO:0005524">
    <property type="term" value="F:ATP binding"/>
    <property type="evidence" value="ECO:0007669"/>
    <property type="project" value="UniProtKB-UniRule"/>
</dbReference>
<dbReference type="eggNOG" id="KOG0741">
    <property type="taxonomic scope" value="Eukaryota"/>
</dbReference>
<reference evidence="8 9" key="1">
    <citation type="journal article" date="2010" name="Nature">
        <title>The Ectocarpus genome and the independent evolution of multicellularity in brown algae.</title>
        <authorList>
            <person name="Cock J.M."/>
            <person name="Sterck L."/>
            <person name="Rouze P."/>
            <person name="Scornet D."/>
            <person name="Allen A.E."/>
            <person name="Amoutzias G."/>
            <person name="Anthouard V."/>
            <person name="Artiguenave F."/>
            <person name="Aury J.M."/>
            <person name="Badger J.H."/>
            <person name="Beszteri B."/>
            <person name="Billiau K."/>
            <person name="Bonnet E."/>
            <person name="Bothwell J.H."/>
            <person name="Bowler C."/>
            <person name="Boyen C."/>
            <person name="Brownlee C."/>
            <person name="Carrano C.J."/>
            <person name="Charrier B."/>
            <person name="Cho G.Y."/>
            <person name="Coelho S.M."/>
            <person name="Collen J."/>
            <person name="Corre E."/>
            <person name="Da Silva C."/>
            <person name="Delage L."/>
            <person name="Delaroque N."/>
            <person name="Dittami S.M."/>
            <person name="Doulbeau S."/>
            <person name="Elias M."/>
            <person name="Farnham G."/>
            <person name="Gachon C.M."/>
            <person name="Gschloessl B."/>
            <person name="Heesch S."/>
            <person name="Jabbari K."/>
            <person name="Jubin C."/>
            <person name="Kawai H."/>
            <person name="Kimura K."/>
            <person name="Kloareg B."/>
            <person name="Kupper F.C."/>
            <person name="Lang D."/>
            <person name="Le Bail A."/>
            <person name="Leblanc C."/>
            <person name="Lerouge P."/>
            <person name="Lohr M."/>
            <person name="Lopez P.J."/>
            <person name="Martens C."/>
            <person name="Maumus F."/>
            <person name="Michel G."/>
            <person name="Miranda-Saavedra D."/>
            <person name="Morales J."/>
            <person name="Moreau H."/>
            <person name="Motomura T."/>
            <person name="Nagasato C."/>
            <person name="Napoli C.A."/>
            <person name="Nelson D.R."/>
            <person name="Nyvall-Collen P."/>
            <person name="Peters A.F."/>
            <person name="Pommier C."/>
            <person name="Potin P."/>
            <person name="Poulain J."/>
            <person name="Quesneville H."/>
            <person name="Read B."/>
            <person name="Rensing S.A."/>
            <person name="Ritter A."/>
            <person name="Rousvoal S."/>
            <person name="Samanta M."/>
            <person name="Samson G."/>
            <person name="Schroeder D.C."/>
            <person name="Segurens B."/>
            <person name="Strittmatter M."/>
            <person name="Tonon T."/>
            <person name="Tregear J.W."/>
            <person name="Valentin K."/>
            <person name="von Dassow P."/>
            <person name="Yamagishi T."/>
            <person name="Van de Peer Y."/>
            <person name="Wincker P."/>
        </authorList>
    </citation>
    <scope>NUCLEOTIDE SEQUENCE [LARGE SCALE GENOMIC DNA]</scope>
    <source>
        <strain evidence="9">Ec32 / CCAP1310/4</strain>
    </source>
</reference>
<evidence type="ECO:0000313" key="8">
    <source>
        <dbReference type="EMBL" id="CBN75373.1"/>
    </source>
</evidence>
<dbReference type="OMA" id="CFDNEIA"/>
<dbReference type="InterPro" id="IPR003959">
    <property type="entry name" value="ATPase_AAA_core"/>
</dbReference>
<dbReference type="FunFam" id="1.10.8.60:FF:000115">
    <property type="entry name" value="N-ethylmaleimide-sensitive fusion protein, putative"/>
    <property type="match status" value="1"/>
</dbReference>
<comment type="function">
    <text evidence="6">Required for vesicle-mediated transport. Catalyzes the fusion of transport vesicles within the Golgi cisternae. Is also required for transport from the endoplasmic reticulum to the Golgi stack. Seems to function as a fusion protein required for the delivery of cargo proteins to all compartments of the Golgi stack independent of vesicle origin.</text>
</comment>
<dbReference type="SUPFAM" id="SSF50692">
    <property type="entry name" value="ADC-like"/>
    <property type="match status" value="1"/>
</dbReference>
<dbReference type="SUPFAM" id="SSF54585">
    <property type="entry name" value="Cdc48 domain 2-like"/>
    <property type="match status" value="1"/>
</dbReference>
<dbReference type="GO" id="GO:0046872">
    <property type="term" value="F:metal ion binding"/>
    <property type="evidence" value="ECO:0007669"/>
    <property type="project" value="UniProtKB-UniRule"/>
</dbReference>
<dbReference type="Gene3D" id="2.40.40.20">
    <property type="match status" value="1"/>
</dbReference>
<dbReference type="OrthoDB" id="9982946at2759"/>
<dbReference type="GO" id="GO:0005795">
    <property type="term" value="C:Golgi stack"/>
    <property type="evidence" value="ECO:0007669"/>
    <property type="project" value="TreeGrafter"/>
</dbReference>
<keyword evidence="6" id="KW-0479">Metal-binding</keyword>
<dbReference type="Gene3D" id="3.10.330.10">
    <property type="match status" value="1"/>
</dbReference>
<dbReference type="InterPro" id="IPR009010">
    <property type="entry name" value="Asp_de-COase-like_dom_sf"/>
</dbReference>
<keyword evidence="6" id="KW-0963">Cytoplasm</keyword>
<dbReference type="PANTHER" id="PTHR23078:SF3">
    <property type="entry name" value="VESICLE-FUSING ATPASE"/>
    <property type="match status" value="1"/>
</dbReference>
<organism evidence="8 9">
    <name type="scientific">Ectocarpus siliculosus</name>
    <name type="common">Brown alga</name>
    <name type="synonym">Conferva siliculosa</name>
    <dbReference type="NCBI Taxonomy" id="2880"/>
    <lineage>
        <taxon>Eukaryota</taxon>
        <taxon>Sar</taxon>
        <taxon>Stramenopiles</taxon>
        <taxon>Ochrophyta</taxon>
        <taxon>PX clade</taxon>
        <taxon>Phaeophyceae</taxon>
        <taxon>Ectocarpales</taxon>
        <taxon>Ectocarpaceae</taxon>
        <taxon>Ectocarpus</taxon>
    </lineage>
</organism>
<evidence type="ECO:0000256" key="2">
    <source>
        <dbReference type="ARBA" id="ARBA00022448"/>
    </source>
</evidence>
<evidence type="ECO:0000256" key="1">
    <source>
        <dbReference type="ARBA" id="ARBA00006914"/>
    </source>
</evidence>
<dbReference type="EMBL" id="FN649751">
    <property type="protein sequence ID" value="CBN75373.1"/>
    <property type="molecule type" value="Genomic_DNA"/>
</dbReference>
<comment type="subcellular location">
    <subcellularLocation>
        <location evidence="6">Cytoplasm</location>
    </subcellularLocation>
</comment>
<dbReference type="Gene3D" id="3.40.50.300">
    <property type="entry name" value="P-loop containing nucleotide triphosphate hydrolases"/>
    <property type="match status" value="2"/>
</dbReference>
<gene>
    <name evidence="8" type="ORF">Esi_0090_0056</name>
</gene>
<keyword evidence="6" id="KW-0378">Hydrolase</keyword>
<comment type="cofactor">
    <cofactor evidence="6">
        <name>Mg(2+)</name>
        <dbReference type="ChEBI" id="CHEBI:18420"/>
    </cofactor>
    <text evidence="6">Binds 1 Mg(2+) ion per subunit.</text>
</comment>
<dbReference type="Gene3D" id="1.10.8.60">
    <property type="match status" value="1"/>
</dbReference>
<dbReference type="FunCoup" id="D8LTY3">
    <property type="interactions" value="199"/>
</dbReference>
<dbReference type="InterPro" id="IPR003593">
    <property type="entry name" value="AAA+_ATPase"/>
</dbReference>
<keyword evidence="4 6" id="KW-0067">ATP-binding</keyword>
<dbReference type="Pfam" id="PF00004">
    <property type="entry name" value="AAA"/>
    <property type="match status" value="2"/>
</dbReference>
<evidence type="ECO:0000256" key="6">
    <source>
        <dbReference type="RuleBase" id="RU367045"/>
    </source>
</evidence>
<protein>
    <recommendedName>
        <fullName evidence="6">Vesicle-fusing ATPase</fullName>
        <ecNumber evidence="6">3.6.4.6</ecNumber>
    </recommendedName>
</protein>
<dbReference type="Pfam" id="PF17862">
    <property type="entry name" value="AAA_lid_3"/>
    <property type="match status" value="1"/>
</dbReference>
<keyword evidence="9" id="KW-1185">Reference proteome</keyword>
<comment type="catalytic activity">
    <reaction evidence="6">
        <text>ATP + H2O = ADP + phosphate + H(+)</text>
        <dbReference type="Rhea" id="RHEA:13065"/>
        <dbReference type="ChEBI" id="CHEBI:15377"/>
        <dbReference type="ChEBI" id="CHEBI:15378"/>
        <dbReference type="ChEBI" id="CHEBI:30616"/>
        <dbReference type="ChEBI" id="CHEBI:43474"/>
        <dbReference type="ChEBI" id="CHEBI:456216"/>
        <dbReference type="EC" id="3.6.4.6"/>
    </reaction>
</comment>
<dbReference type="PROSITE" id="PS00674">
    <property type="entry name" value="AAA"/>
    <property type="match status" value="1"/>
</dbReference>
<dbReference type="AlphaFoldDB" id="D8LTY3"/>
<dbReference type="SUPFAM" id="SSF52540">
    <property type="entry name" value="P-loop containing nucleoside triphosphate hydrolases"/>
    <property type="match status" value="2"/>
</dbReference>
<keyword evidence="6" id="KW-0460">Magnesium</keyword>
<evidence type="ECO:0000256" key="4">
    <source>
        <dbReference type="ARBA" id="ARBA00022840"/>
    </source>
</evidence>
<dbReference type="InterPro" id="IPR039812">
    <property type="entry name" value="Vesicle-fus_ATPase"/>
</dbReference>
<feature type="domain" description="AAA+ ATPase" evidence="7">
    <location>
        <begin position="256"/>
        <end position="403"/>
    </location>
</feature>
<dbReference type="FunFam" id="3.40.50.300:FF:000187">
    <property type="entry name" value="Vesicular-fusion ATPase SEC18"/>
    <property type="match status" value="1"/>
</dbReference>
<dbReference type="GO" id="GO:0043001">
    <property type="term" value="P:Golgi to plasma membrane protein transport"/>
    <property type="evidence" value="ECO:0007669"/>
    <property type="project" value="TreeGrafter"/>
</dbReference>
<dbReference type="Proteomes" id="UP000002630">
    <property type="component" value="Linkage Group LG26"/>
</dbReference>
<dbReference type="EC" id="3.6.4.6" evidence="6"/>
<keyword evidence="5 6" id="KW-0653">Protein transport</keyword>
<dbReference type="GO" id="GO:0016887">
    <property type="term" value="F:ATP hydrolysis activity"/>
    <property type="evidence" value="ECO:0007669"/>
    <property type="project" value="InterPro"/>
</dbReference>
<evidence type="ECO:0000259" key="7">
    <source>
        <dbReference type="SMART" id="SM00382"/>
    </source>
</evidence>
<evidence type="ECO:0000313" key="9">
    <source>
        <dbReference type="Proteomes" id="UP000002630"/>
    </source>
</evidence>
<dbReference type="GO" id="GO:0006891">
    <property type="term" value="P:intra-Golgi vesicle-mediated transport"/>
    <property type="evidence" value="ECO:0007669"/>
    <property type="project" value="TreeGrafter"/>
</dbReference>
<dbReference type="SMART" id="SM00382">
    <property type="entry name" value="AAA"/>
    <property type="match status" value="2"/>
</dbReference>